<gene>
    <name evidence="9" type="ORF">GCM10008906_36120</name>
</gene>
<dbReference type="PANTHER" id="PTHR30047:SF7">
    <property type="entry name" value="HIGH-AFFINITY CHOLINE TRANSPORT PROTEIN"/>
    <property type="match status" value="1"/>
</dbReference>
<reference evidence="10" key="1">
    <citation type="journal article" date="2019" name="Int. J. Syst. Evol. Microbiol.">
        <title>The Global Catalogue of Microorganisms (GCM) 10K type strain sequencing project: providing services to taxonomists for standard genome sequencing and annotation.</title>
        <authorList>
            <consortium name="The Broad Institute Genomics Platform"/>
            <consortium name="The Broad Institute Genome Sequencing Center for Infectious Disease"/>
            <person name="Wu L."/>
            <person name="Ma J."/>
        </authorList>
    </citation>
    <scope>NUCLEOTIDE SEQUENCE [LARGE SCALE GENOMIC DNA]</scope>
    <source>
        <strain evidence="10">JCM 1407</strain>
    </source>
</reference>
<evidence type="ECO:0000256" key="2">
    <source>
        <dbReference type="ARBA" id="ARBA00005658"/>
    </source>
</evidence>
<feature type="transmembrane region" description="Helical" evidence="8">
    <location>
        <begin position="12"/>
        <end position="30"/>
    </location>
</feature>
<dbReference type="InterPro" id="IPR000060">
    <property type="entry name" value="BCCT_transptr"/>
</dbReference>
<feature type="transmembrane region" description="Helical" evidence="8">
    <location>
        <begin position="231"/>
        <end position="253"/>
    </location>
</feature>
<evidence type="ECO:0000313" key="9">
    <source>
        <dbReference type="EMBL" id="GAA0747254.1"/>
    </source>
</evidence>
<accession>A0ABP3V5X3</accession>
<keyword evidence="5 8" id="KW-0812">Transmembrane</keyword>
<feature type="transmembrane region" description="Helical" evidence="8">
    <location>
        <begin position="196"/>
        <end position="219"/>
    </location>
</feature>
<dbReference type="PANTHER" id="PTHR30047">
    <property type="entry name" value="HIGH-AFFINITY CHOLINE TRANSPORT PROTEIN-RELATED"/>
    <property type="match status" value="1"/>
</dbReference>
<evidence type="ECO:0000256" key="4">
    <source>
        <dbReference type="ARBA" id="ARBA00022475"/>
    </source>
</evidence>
<feature type="transmembrane region" description="Helical" evidence="8">
    <location>
        <begin position="468"/>
        <end position="491"/>
    </location>
</feature>
<proteinExistence type="inferred from homology"/>
<feature type="transmembrane region" description="Helical" evidence="8">
    <location>
        <begin position="312"/>
        <end position="334"/>
    </location>
</feature>
<feature type="transmembrane region" description="Helical" evidence="8">
    <location>
        <begin position="265"/>
        <end position="285"/>
    </location>
</feature>
<comment type="subcellular location">
    <subcellularLocation>
        <location evidence="1">Cell membrane</location>
        <topology evidence="1">Multi-pass membrane protein</topology>
    </subcellularLocation>
</comment>
<keyword evidence="6 8" id="KW-1133">Transmembrane helix</keyword>
<feature type="transmembrane region" description="Helical" evidence="8">
    <location>
        <begin position="445"/>
        <end position="462"/>
    </location>
</feature>
<feature type="transmembrane region" description="Helical" evidence="8">
    <location>
        <begin position="346"/>
        <end position="365"/>
    </location>
</feature>
<dbReference type="RefSeq" id="WP_343764020.1">
    <property type="nucleotide sequence ID" value="NZ_BAAACG010000019.1"/>
</dbReference>
<keyword evidence="7 8" id="KW-0472">Membrane</keyword>
<evidence type="ECO:0000313" key="10">
    <source>
        <dbReference type="Proteomes" id="UP001501510"/>
    </source>
</evidence>
<dbReference type="Proteomes" id="UP001501510">
    <property type="component" value="Unassembled WGS sequence"/>
</dbReference>
<evidence type="ECO:0000256" key="3">
    <source>
        <dbReference type="ARBA" id="ARBA00022448"/>
    </source>
</evidence>
<sequence>MNSKTKIDKPVLTISGGILIIFVLGSLINANLVSNLVNSSFNFATNYFGSFWQVLMLVTFLVTLGMTFSKLGNVRLGKLNTPEMSSFRWIAIIMCTLLAGGGVFWAAAEPIYHFISVPPVNKGITASTKEAIIPALSQSFMHWGFLAWAILGTLSSVVLMYGHYHKGMPLKPRTLLYPIFGEKITKKSILGTSVDVFSIIAVAAGTIGPIGFLGLQAAYGLECLFGIPNTYTTQALIILFLVSIAAISAASGIDKGIQILSRFNIILTFILVILMIFIGPARFIFDSFLGSISVYIENFLKMSLYRGDPKWLSHWTVFFWGWFIGYAPMMAIFISRISRGRTIRELFIAVSVIAPLVTNFWFTVIGGSGISFELNNPGCISNALNNSGMPAAMIAITNQLPMSTLMASAFLFVTVSFVATTVDSMAYTISMAITGSDSPSKSLRVFWALIMGFVAAVLISLGEGSVNSLQSFIIVTAIPVSIIILPTVWLAPKVAKELAYEQDILNNYNYEYKEKRAS</sequence>
<keyword evidence="10" id="KW-1185">Reference proteome</keyword>
<evidence type="ECO:0000256" key="5">
    <source>
        <dbReference type="ARBA" id="ARBA00022692"/>
    </source>
</evidence>
<keyword evidence="3" id="KW-0813">Transport</keyword>
<evidence type="ECO:0000256" key="6">
    <source>
        <dbReference type="ARBA" id="ARBA00022989"/>
    </source>
</evidence>
<protein>
    <submittedName>
        <fullName evidence="9">BCCT family transporter</fullName>
    </submittedName>
</protein>
<name>A0ABP3V5X3_9CLOT</name>
<keyword evidence="4" id="KW-1003">Cell membrane</keyword>
<feature type="transmembrane region" description="Helical" evidence="8">
    <location>
        <begin position="409"/>
        <end position="433"/>
    </location>
</feature>
<comment type="caution">
    <text evidence="9">The sequence shown here is derived from an EMBL/GenBank/DDBJ whole genome shotgun (WGS) entry which is preliminary data.</text>
</comment>
<dbReference type="Pfam" id="PF02028">
    <property type="entry name" value="BCCT"/>
    <property type="match status" value="1"/>
</dbReference>
<evidence type="ECO:0000256" key="7">
    <source>
        <dbReference type="ARBA" id="ARBA00023136"/>
    </source>
</evidence>
<evidence type="ECO:0000256" key="8">
    <source>
        <dbReference type="SAM" id="Phobius"/>
    </source>
</evidence>
<feature type="transmembrane region" description="Helical" evidence="8">
    <location>
        <begin position="145"/>
        <end position="164"/>
    </location>
</feature>
<dbReference type="EMBL" id="BAAACG010000019">
    <property type="protein sequence ID" value="GAA0747254.1"/>
    <property type="molecule type" value="Genomic_DNA"/>
</dbReference>
<feature type="transmembrane region" description="Helical" evidence="8">
    <location>
        <begin position="89"/>
        <end position="108"/>
    </location>
</feature>
<comment type="similarity">
    <text evidence="2">Belongs to the BCCT transporter (TC 2.A.15) family.</text>
</comment>
<organism evidence="9 10">
    <name type="scientific">Clostridium oceanicum</name>
    <dbReference type="NCBI Taxonomy" id="1543"/>
    <lineage>
        <taxon>Bacteria</taxon>
        <taxon>Bacillati</taxon>
        <taxon>Bacillota</taxon>
        <taxon>Clostridia</taxon>
        <taxon>Eubacteriales</taxon>
        <taxon>Clostridiaceae</taxon>
        <taxon>Clostridium</taxon>
    </lineage>
</organism>
<feature type="transmembrane region" description="Helical" evidence="8">
    <location>
        <begin position="50"/>
        <end position="68"/>
    </location>
</feature>
<evidence type="ECO:0000256" key="1">
    <source>
        <dbReference type="ARBA" id="ARBA00004651"/>
    </source>
</evidence>